<reference evidence="1 2" key="1">
    <citation type="submission" date="2024-06" db="EMBL/GenBank/DDBJ databases">
        <title>Soil Sphingobacterium thalpophilum.</title>
        <authorList>
            <person name="Yang J."/>
            <person name="Li J."/>
        </authorList>
    </citation>
    <scope>NUCLEOTIDE SEQUENCE [LARGE SCALE GENOMIC DNA]</scope>
    <source>
        <strain evidence="1 2">22g91tb</strain>
    </source>
</reference>
<evidence type="ECO:0000313" key="2">
    <source>
        <dbReference type="Proteomes" id="UP001566204"/>
    </source>
</evidence>
<accession>A0ABV4HCV6</accession>
<evidence type="ECO:0000313" key="1">
    <source>
        <dbReference type="EMBL" id="MEZ0452324.1"/>
    </source>
</evidence>
<dbReference type="PROSITE" id="PS51257">
    <property type="entry name" value="PROKAR_LIPOPROTEIN"/>
    <property type="match status" value="1"/>
</dbReference>
<dbReference type="RefSeq" id="WP_370480940.1">
    <property type="nucleotide sequence ID" value="NZ_CP158797.1"/>
</dbReference>
<organism evidence="1 2">
    <name type="scientific">Sphingobacterium thalpophilum</name>
    <dbReference type="NCBI Taxonomy" id="259"/>
    <lineage>
        <taxon>Bacteria</taxon>
        <taxon>Pseudomonadati</taxon>
        <taxon>Bacteroidota</taxon>
        <taxon>Sphingobacteriia</taxon>
        <taxon>Sphingobacteriales</taxon>
        <taxon>Sphingobacteriaceae</taxon>
        <taxon>Sphingobacterium</taxon>
    </lineage>
</organism>
<gene>
    <name evidence="1" type="ORF">ABTW24_12030</name>
</gene>
<evidence type="ECO:0008006" key="3">
    <source>
        <dbReference type="Google" id="ProtNLM"/>
    </source>
</evidence>
<sequence>MKYFVYILLFGSLFIYSCQKDKNEKGDSRLVLLKVAQQSGQSFKQTTYAFQYDDQGRLIKLNDELFHYGANGRVDYSRIAFKGQMNGMNSERIVRLSYHWDEQRRLTRVVLDSLYIKQSPMSGGVSSTGSESLLKGIVLSTYSYASGLSVPTKIIFRKWKIPYQEIEREEEVTYVYQGDNIQQSKGFLSVTSFPDIPANYTLNLTAFQFYQYATTVNPLYPIYRQMGFNPVDINQAVSKNLPNAFFGSLVEGWSESEAQPDWTKKTDVNLTLDAGGKATAMDYVLKGDFEELKNVTFGALSLNYVYE</sequence>
<proteinExistence type="predicted"/>
<protein>
    <recommendedName>
        <fullName evidence="3">YD repeat-containing protein</fullName>
    </recommendedName>
</protein>
<dbReference type="EMBL" id="JBEOQB010000003">
    <property type="protein sequence ID" value="MEZ0452324.1"/>
    <property type="molecule type" value="Genomic_DNA"/>
</dbReference>
<comment type="caution">
    <text evidence="1">The sequence shown here is derived from an EMBL/GenBank/DDBJ whole genome shotgun (WGS) entry which is preliminary data.</text>
</comment>
<keyword evidence="2" id="KW-1185">Reference proteome</keyword>
<name>A0ABV4HCV6_9SPHI</name>
<dbReference type="Proteomes" id="UP001566204">
    <property type="component" value="Unassembled WGS sequence"/>
</dbReference>